<feature type="domain" description="HTH araC/xylS-type" evidence="4">
    <location>
        <begin position="238"/>
        <end position="336"/>
    </location>
</feature>
<keyword evidence="6" id="KW-1185">Reference proteome</keyword>
<dbReference type="SMART" id="SM00342">
    <property type="entry name" value="HTH_ARAC"/>
    <property type="match status" value="1"/>
</dbReference>
<evidence type="ECO:0000256" key="2">
    <source>
        <dbReference type="ARBA" id="ARBA00023125"/>
    </source>
</evidence>
<keyword evidence="3" id="KW-0804">Transcription</keyword>
<dbReference type="Pfam" id="PF12833">
    <property type="entry name" value="HTH_18"/>
    <property type="match status" value="1"/>
</dbReference>
<evidence type="ECO:0000256" key="3">
    <source>
        <dbReference type="ARBA" id="ARBA00023163"/>
    </source>
</evidence>
<organism evidence="5 6">
    <name type="scientific">Dongia mobilis</name>
    <dbReference type="NCBI Taxonomy" id="578943"/>
    <lineage>
        <taxon>Bacteria</taxon>
        <taxon>Pseudomonadati</taxon>
        <taxon>Pseudomonadota</taxon>
        <taxon>Alphaproteobacteria</taxon>
        <taxon>Rhodospirillales</taxon>
        <taxon>Dongiaceae</taxon>
        <taxon>Dongia</taxon>
    </lineage>
</organism>
<dbReference type="PROSITE" id="PS00041">
    <property type="entry name" value="HTH_ARAC_FAMILY_1"/>
    <property type="match status" value="1"/>
</dbReference>
<dbReference type="Pfam" id="PF12852">
    <property type="entry name" value="Cupin_6"/>
    <property type="match status" value="1"/>
</dbReference>
<gene>
    <name evidence="5" type="ORF">A8950_2782</name>
</gene>
<dbReference type="PROSITE" id="PS01124">
    <property type="entry name" value="HTH_ARAC_FAMILY_2"/>
    <property type="match status" value="1"/>
</dbReference>
<dbReference type="InterPro" id="IPR009057">
    <property type="entry name" value="Homeodomain-like_sf"/>
</dbReference>
<dbReference type="PANTHER" id="PTHR46796">
    <property type="entry name" value="HTH-TYPE TRANSCRIPTIONAL ACTIVATOR RHAS-RELATED"/>
    <property type="match status" value="1"/>
</dbReference>
<dbReference type="InterPro" id="IPR050204">
    <property type="entry name" value="AraC_XylS_family_regulators"/>
</dbReference>
<dbReference type="InterPro" id="IPR011051">
    <property type="entry name" value="RmlC_Cupin_sf"/>
</dbReference>
<evidence type="ECO:0000313" key="6">
    <source>
        <dbReference type="Proteomes" id="UP000295783"/>
    </source>
</evidence>
<dbReference type="GO" id="GO:0003700">
    <property type="term" value="F:DNA-binding transcription factor activity"/>
    <property type="evidence" value="ECO:0007669"/>
    <property type="project" value="InterPro"/>
</dbReference>
<proteinExistence type="predicted"/>
<keyword evidence="1" id="KW-0805">Transcription regulation</keyword>
<evidence type="ECO:0000259" key="4">
    <source>
        <dbReference type="PROSITE" id="PS01124"/>
    </source>
</evidence>
<dbReference type="Gene3D" id="1.10.10.60">
    <property type="entry name" value="Homeodomain-like"/>
    <property type="match status" value="1"/>
</dbReference>
<protein>
    <submittedName>
        <fullName evidence="5">AraC family transcriptional regulator</fullName>
    </submittedName>
</protein>
<dbReference type="InterPro" id="IPR018060">
    <property type="entry name" value="HTH_AraC"/>
</dbReference>
<dbReference type="PANTHER" id="PTHR46796:SF7">
    <property type="entry name" value="ARAC FAMILY TRANSCRIPTIONAL REGULATOR"/>
    <property type="match status" value="1"/>
</dbReference>
<dbReference type="AlphaFoldDB" id="A0A4R6WK46"/>
<evidence type="ECO:0000256" key="1">
    <source>
        <dbReference type="ARBA" id="ARBA00023015"/>
    </source>
</evidence>
<dbReference type="GO" id="GO:0043565">
    <property type="term" value="F:sequence-specific DNA binding"/>
    <property type="evidence" value="ECO:0007669"/>
    <property type="project" value="InterPro"/>
</dbReference>
<accession>A0A4R6WK46</accession>
<dbReference type="InterPro" id="IPR032783">
    <property type="entry name" value="AraC_lig"/>
</dbReference>
<dbReference type="SUPFAM" id="SSF51182">
    <property type="entry name" value="RmlC-like cupins"/>
    <property type="match status" value="1"/>
</dbReference>
<dbReference type="EMBL" id="SNYW01000010">
    <property type="protein sequence ID" value="TDQ80913.1"/>
    <property type="molecule type" value="Genomic_DNA"/>
</dbReference>
<dbReference type="InterPro" id="IPR018062">
    <property type="entry name" value="HTH_AraC-typ_CS"/>
</dbReference>
<dbReference type="Proteomes" id="UP000295783">
    <property type="component" value="Unassembled WGS sequence"/>
</dbReference>
<comment type="caution">
    <text evidence="5">The sequence shown here is derived from an EMBL/GenBank/DDBJ whole genome shotgun (WGS) entry which is preliminary data.</text>
</comment>
<dbReference type="SUPFAM" id="SSF46689">
    <property type="entry name" value="Homeodomain-like"/>
    <property type="match status" value="2"/>
</dbReference>
<sequence>MAGAPEELIENPKKVNARTETLGAEDVLSDVLRTIRLNSAVQFCFMPQGDWETDRAPRLGASGADSNAAIPFHIVVRGKCWVRIGAETTHLEEGDIVAFPFCTGHQLGAGQGGQLIVPTRDLPPLPWRDLPVLRYGDGEPDLRLLCGYLECSVINFQPLRAALPVMLHVKTRGQTVTGWLGAVIGQITAEVDRPRTGGQSMLERLTEIAFIEILRHYIISARLGPVGWLAALADPQLARCLALIHTEPQRDWSIQDLAAAAGMSRSSLAGKFDSVLQTSPIRYLRDWRLFLASVALANGGQPIIAIAEEAGYGTEAAFNRAFSRAFGLPPAAWRQRARDAGTA</sequence>
<reference evidence="5 6" key="1">
    <citation type="submission" date="2019-03" db="EMBL/GenBank/DDBJ databases">
        <title>Genomic Encyclopedia of Type Strains, Phase III (KMG-III): the genomes of soil and plant-associated and newly described type strains.</title>
        <authorList>
            <person name="Whitman W."/>
        </authorList>
    </citation>
    <scope>NUCLEOTIDE SEQUENCE [LARGE SCALE GENOMIC DNA]</scope>
    <source>
        <strain evidence="5 6">CGMCC 1.7660</strain>
    </source>
</reference>
<name>A0A4R6WK46_9PROT</name>
<dbReference type="OrthoDB" id="9802263at2"/>
<evidence type="ECO:0000313" key="5">
    <source>
        <dbReference type="EMBL" id="TDQ80913.1"/>
    </source>
</evidence>
<keyword evidence="2" id="KW-0238">DNA-binding</keyword>